<keyword evidence="8" id="KW-0333">Golgi apparatus</keyword>
<evidence type="ECO:0000256" key="3">
    <source>
        <dbReference type="ARBA" id="ARBA00022502"/>
    </source>
</evidence>
<evidence type="ECO:0000256" key="8">
    <source>
        <dbReference type="RuleBase" id="RU365066"/>
    </source>
</evidence>
<dbReference type="PANTHER" id="PTHR13148">
    <property type="entry name" value="PER1-RELATED"/>
    <property type="match status" value="1"/>
</dbReference>
<dbReference type="RefSeq" id="XP_025832622.1">
    <property type="nucleotide sequence ID" value="XM_025976837.1"/>
</dbReference>
<dbReference type="OrthoDB" id="419770at2759"/>
<feature type="transmembrane region" description="Helical" evidence="8">
    <location>
        <begin position="251"/>
        <end position="268"/>
    </location>
</feature>
<comment type="function">
    <text evidence="8">Involved in the lipid remodeling steps of GPI-anchor maturation.</text>
</comment>
<evidence type="ECO:0000256" key="4">
    <source>
        <dbReference type="ARBA" id="ARBA00022692"/>
    </source>
</evidence>
<dbReference type="GO" id="GO:0005789">
    <property type="term" value="C:endoplasmic reticulum membrane"/>
    <property type="evidence" value="ECO:0007669"/>
    <property type="project" value="TreeGrafter"/>
</dbReference>
<gene>
    <name evidence="10" type="primary">LOC108732667</name>
</gene>
<proteinExistence type="inferred from homology"/>
<dbReference type="PANTHER" id="PTHR13148:SF0">
    <property type="entry name" value="POST-GPI ATTACHMENT TO PROTEINS FACTOR 3"/>
    <property type="match status" value="1"/>
</dbReference>
<feature type="chain" id="PRO_5029033433" description="Post-GPI attachment to proteins factor 3" evidence="8">
    <location>
        <begin position="19"/>
        <end position="321"/>
    </location>
</feature>
<evidence type="ECO:0000256" key="7">
    <source>
        <dbReference type="ARBA" id="ARBA00023136"/>
    </source>
</evidence>
<feature type="transmembrane region" description="Helical" evidence="8">
    <location>
        <begin position="105"/>
        <end position="122"/>
    </location>
</feature>
<dbReference type="GO" id="GO:0016788">
    <property type="term" value="F:hydrolase activity, acting on ester bonds"/>
    <property type="evidence" value="ECO:0007669"/>
    <property type="project" value="TreeGrafter"/>
</dbReference>
<keyword evidence="4 8" id="KW-0812">Transmembrane</keyword>
<sequence>MIFFFIVLLQLQFLSSNASNGDRSPFFQRCVEKCKMEDCSSDGQSFKVNNKQTFINKLFMWSCSDECTYQCMWKTVTEFENRKWPIPQFYGKWPFIRILGLQEPASTLFSLLNLVAVILCYIKFKKVLKKDCPMYKEWTFFSYVSINTWIWSTIFHARDFPFTEKMDYICSFSVVYCLCFCLTCRLFNDLPPILLYLIGFGYLLFFLNYTAYILISSIDYGFHVRLNFLIGIPTGLIWFCWCMYNSKRQPYVVKMAAFVTLASLAALLEVFDEPPMYYIFDFHSFFHLVSAPLIPLLYGFIIDDCIFLSEVKDTEKKKKPV</sequence>
<feature type="transmembrane region" description="Helical" evidence="8">
    <location>
        <begin position="134"/>
        <end position="154"/>
    </location>
</feature>
<keyword evidence="5 8" id="KW-0732">Signal</keyword>
<keyword evidence="9" id="KW-1185">Reference proteome</keyword>
<dbReference type="GO" id="GO:0006506">
    <property type="term" value="P:GPI anchor biosynthetic process"/>
    <property type="evidence" value="ECO:0007669"/>
    <property type="project" value="UniProtKB-KW"/>
</dbReference>
<comment type="similarity">
    <text evidence="2 8">Belongs to the PGAP3 family.</text>
</comment>
<keyword evidence="3 8" id="KW-0337">GPI-anchor biosynthesis</keyword>
<feature type="transmembrane region" description="Helical" evidence="8">
    <location>
        <begin position="166"/>
        <end position="187"/>
    </location>
</feature>
<reference evidence="10" key="1">
    <citation type="submission" date="2025-08" db="UniProtKB">
        <authorList>
            <consortium name="RefSeq"/>
        </authorList>
    </citation>
    <scope>IDENTIFICATION</scope>
    <source>
        <tissue evidence="10">Entire body</tissue>
    </source>
</reference>
<evidence type="ECO:0000313" key="10">
    <source>
        <dbReference type="RefSeq" id="XP_025832622.1"/>
    </source>
</evidence>
<comment type="subcellular location">
    <subcellularLocation>
        <location evidence="1">Endomembrane system</location>
        <topology evidence="1">Multi-pass membrane protein</topology>
    </subcellularLocation>
    <subcellularLocation>
        <location evidence="8">Golgi apparatus membrane</location>
        <topology evidence="8">Multi-pass membrane protein</topology>
    </subcellularLocation>
</comment>
<dbReference type="AlphaFoldDB" id="A0A7F5R9H4"/>
<dbReference type="InterPro" id="IPR007217">
    <property type="entry name" value="Per1-like"/>
</dbReference>
<evidence type="ECO:0000256" key="5">
    <source>
        <dbReference type="ARBA" id="ARBA00022729"/>
    </source>
</evidence>
<protein>
    <recommendedName>
        <fullName evidence="8">Post-GPI attachment to proteins factor 3</fullName>
    </recommendedName>
</protein>
<dbReference type="Proteomes" id="UP000192223">
    <property type="component" value="Unplaced"/>
</dbReference>
<dbReference type="KEGG" id="apln:108732667"/>
<evidence type="ECO:0000256" key="1">
    <source>
        <dbReference type="ARBA" id="ARBA00004127"/>
    </source>
</evidence>
<feature type="transmembrane region" description="Helical" evidence="8">
    <location>
        <begin position="288"/>
        <end position="309"/>
    </location>
</feature>
<feature type="signal peptide" evidence="8">
    <location>
        <begin position="1"/>
        <end position="18"/>
    </location>
</feature>
<name>A0A7F5R9H4_AGRPL</name>
<dbReference type="GO" id="GO:0000139">
    <property type="term" value="C:Golgi membrane"/>
    <property type="evidence" value="ECO:0007669"/>
    <property type="project" value="UniProtKB-SubCell"/>
</dbReference>
<organism evidence="9 10">
    <name type="scientific">Agrilus planipennis</name>
    <name type="common">Emerald ash borer</name>
    <name type="synonym">Agrilus marcopoli</name>
    <dbReference type="NCBI Taxonomy" id="224129"/>
    <lineage>
        <taxon>Eukaryota</taxon>
        <taxon>Metazoa</taxon>
        <taxon>Ecdysozoa</taxon>
        <taxon>Arthropoda</taxon>
        <taxon>Hexapoda</taxon>
        <taxon>Insecta</taxon>
        <taxon>Pterygota</taxon>
        <taxon>Neoptera</taxon>
        <taxon>Endopterygota</taxon>
        <taxon>Coleoptera</taxon>
        <taxon>Polyphaga</taxon>
        <taxon>Elateriformia</taxon>
        <taxon>Buprestoidea</taxon>
        <taxon>Buprestidae</taxon>
        <taxon>Agrilinae</taxon>
        <taxon>Agrilus</taxon>
    </lineage>
</organism>
<feature type="transmembrane region" description="Helical" evidence="8">
    <location>
        <begin position="226"/>
        <end position="244"/>
    </location>
</feature>
<dbReference type="FunCoup" id="A0A7F5R9H4">
    <property type="interactions" value="552"/>
</dbReference>
<keyword evidence="7 8" id="KW-0472">Membrane</keyword>
<evidence type="ECO:0000256" key="6">
    <source>
        <dbReference type="ARBA" id="ARBA00022989"/>
    </source>
</evidence>
<accession>A0A7F5R9H4</accession>
<dbReference type="Pfam" id="PF04080">
    <property type="entry name" value="Per1"/>
    <property type="match status" value="1"/>
</dbReference>
<dbReference type="GeneID" id="108732667"/>
<feature type="transmembrane region" description="Helical" evidence="8">
    <location>
        <begin position="194"/>
        <end position="214"/>
    </location>
</feature>
<evidence type="ECO:0000313" key="9">
    <source>
        <dbReference type="Proteomes" id="UP000192223"/>
    </source>
</evidence>
<evidence type="ECO:0000256" key="2">
    <source>
        <dbReference type="ARBA" id="ARBA00006387"/>
    </source>
</evidence>
<keyword evidence="6 8" id="KW-1133">Transmembrane helix</keyword>
<dbReference type="InParanoid" id="A0A7F5R9H4"/>